<dbReference type="InterPro" id="IPR024567">
    <property type="entry name" value="RNase_HII/HIII_dom"/>
</dbReference>
<dbReference type="GO" id="GO:0004523">
    <property type="term" value="F:RNA-DNA hybrid ribonuclease activity"/>
    <property type="evidence" value="ECO:0007669"/>
    <property type="project" value="UniProtKB-UniRule"/>
</dbReference>
<evidence type="ECO:0000256" key="8">
    <source>
        <dbReference type="ARBA" id="ARBA00022490"/>
    </source>
</evidence>
<dbReference type="NCBIfam" id="NF000596">
    <property type="entry name" value="PRK00015.1-4"/>
    <property type="match status" value="1"/>
</dbReference>
<dbReference type="InterPro" id="IPR036397">
    <property type="entry name" value="RNaseH_sf"/>
</dbReference>
<evidence type="ECO:0000256" key="6">
    <source>
        <dbReference type="ARBA" id="ARBA00012180"/>
    </source>
</evidence>
<evidence type="ECO:0000256" key="11">
    <source>
        <dbReference type="ARBA" id="ARBA00022759"/>
    </source>
</evidence>
<keyword evidence="19" id="KW-1185">Reference proteome</keyword>
<dbReference type="CDD" id="cd07182">
    <property type="entry name" value="RNase_HII_bacteria_HII_like"/>
    <property type="match status" value="1"/>
</dbReference>
<comment type="similarity">
    <text evidence="5 14 16">Belongs to the RNase HII family.</text>
</comment>
<feature type="binding site" evidence="14 15">
    <location>
        <position position="15"/>
    </location>
    <ligand>
        <name>a divalent metal cation</name>
        <dbReference type="ChEBI" id="CHEBI:60240"/>
    </ligand>
</feature>
<evidence type="ECO:0000256" key="2">
    <source>
        <dbReference type="ARBA" id="ARBA00001946"/>
    </source>
</evidence>
<evidence type="ECO:0000256" key="13">
    <source>
        <dbReference type="ARBA" id="ARBA00023211"/>
    </source>
</evidence>
<evidence type="ECO:0000313" key="19">
    <source>
        <dbReference type="Proteomes" id="UP000190198"/>
    </source>
</evidence>
<comment type="cofactor">
    <cofactor evidence="2">
        <name>Mg(2+)</name>
        <dbReference type="ChEBI" id="CHEBI:18420"/>
    </cofactor>
</comment>
<dbReference type="AlphaFoldDB" id="A0A1T2LD06"/>
<evidence type="ECO:0000256" key="5">
    <source>
        <dbReference type="ARBA" id="ARBA00007383"/>
    </source>
</evidence>
<dbReference type="Gene3D" id="3.30.420.10">
    <property type="entry name" value="Ribonuclease H-like superfamily/Ribonuclease H"/>
    <property type="match status" value="1"/>
</dbReference>
<keyword evidence="11 14" id="KW-0255">Endonuclease</keyword>
<comment type="catalytic activity">
    <reaction evidence="1 14 15 16">
        <text>Endonucleolytic cleavage to 5'-phosphomonoester.</text>
        <dbReference type="EC" id="3.1.26.4"/>
    </reaction>
</comment>
<keyword evidence="8 14" id="KW-0963">Cytoplasm</keyword>
<dbReference type="Pfam" id="PF01351">
    <property type="entry name" value="RNase_HII"/>
    <property type="match status" value="1"/>
</dbReference>
<comment type="function">
    <text evidence="3 14 16">Endonuclease that specifically degrades the RNA of RNA-DNA hybrids.</text>
</comment>
<evidence type="ECO:0000256" key="10">
    <source>
        <dbReference type="ARBA" id="ARBA00022723"/>
    </source>
</evidence>
<dbReference type="GO" id="GO:0006298">
    <property type="term" value="P:mismatch repair"/>
    <property type="evidence" value="ECO:0007669"/>
    <property type="project" value="TreeGrafter"/>
</dbReference>
<keyword evidence="10 14" id="KW-0479">Metal-binding</keyword>
<evidence type="ECO:0000256" key="4">
    <source>
        <dbReference type="ARBA" id="ARBA00004496"/>
    </source>
</evidence>
<evidence type="ECO:0000256" key="7">
    <source>
        <dbReference type="ARBA" id="ARBA00019179"/>
    </source>
</evidence>
<comment type="subcellular location">
    <subcellularLocation>
        <location evidence="4 14">Cytoplasm</location>
    </subcellularLocation>
</comment>
<comment type="caution">
    <text evidence="18">The sequence shown here is derived from an EMBL/GenBank/DDBJ whole genome shotgun (WGS) entry which is preliminary data.</text>
</comment>
<keyword evidence="12 14" id="KW-0378">Hydrolase</keyword>
<dbReference type="GO" id="GO:0030145">
    <property type="term" value="F:manganese ion binding"/>
    <property type="evidence" value="ECO:0007669"/>
    <property type="project" value="UniProtKB-UniRule"/>
</dbReference>
<dbReference type="GO" id="GO:0043137">
    <property type="term" value="P:DNA replication, removal of RNA primer"/>
    <property type="evidence" value="ECO:0007669"/>
    <property type="project" value="TreeGrafter"/>
</dbReference>
<accession>A0A1T2LD06</accession>
<keyword evidence="13 14" id="KW-0464">Manganese</keyword>
<evidence type="ECO:0000313" key="18">
    <source>
        <dbReference type="EMBL" id="OOZ42969.1"/>
    </source>
</evidence>
<dbReference type="InterPro" id="IPR022898">
    <property type="entry name" value="RNase_HII"/>
</dbReference>
<dbReference type="GO" id="GO:0032299">
    <property type="term" value="C:ribonuclease H2 complex"/>
    <property type="evidence" value="ECO:0007669"/>
    <property type="project" value="TreeGrafter"/>
</dbReference>
<protein>
    <recommendedName>
        <fullName evidence="7 14">Ribonuclease HII</fullName>
        <shortName evidence="14">RNase HII</shortName>
        <ecNumber evidence="6 14">3.1.26.4</ecNumber>
    </recommendedName>
</protein>
<evidence type="ECO:0000256" key="12">
    <source>
        <dbReference type="ARBA" id="ARBA00022801"/>
    </source>
</evidence>
<evidence type="ECO:0000256" key="1">
    <source>
        <dbReference type="ARBA" id="ARBA00000077"/>
    </source>
</evidence>
<comment type="cofactor">
    <cofactor evidence="14 15">
        <name>Mn(2+)</name>
        <dbReference type="ChEBI" id="CHEBI:29035"/>
    </cofactor>
    <cofactor evidence="14 15">
        <name>Mg(2+)</name>
        <dbReference type="ChEBI" id="CHEBI:18420"/>
    </cofactor>
    <text evidence="14 15">Manganese or magnesium. Binds 1 divalent metal ion per monomer in the absence of substrate. May bind a second metal ion after substrate binding.</text>
</comment>
<dbReference type="HAMAP" id="MF_00052_B">
    <property type="entry name" value="RNase_HII_B"/>
    <property type="match status" value="1"/>
</dbReference>
<dbReference type="PANTHER" id="PTHR10954">
    <property type="entry name" value="RIBONUCLEASE H2 SUBUNIT A"/>
    <property type="match status" value="1"/>
</dbReference>
<feature type="binding site" evidence="14 15">
    <location>
        <position position="14"/>
    </location>
    <ligand>
        <name>a divalent metal cation</name>
        <dbReference type="ChEBI" id="CHEBI:60240"/>
    </ligand>
</feature>
<feature type="domain" description="RNase H type-2" evidence="17">
    <location>
        <begin position="8"/>
        <end position="197"/>
    </location>
</feature>
<gene>
    <name evidence="14" type="primary">rnhB</name>
    <name evidence="18" type="ORF">BOW52_00680</name>
</gene>
<sequence>MPIVMSETLVCGVDEVGRGPLAGPVVTAAVILHPDIEIIGLDDSKKLTAKRRDYLADEIREKSLCWSLARAEVAEIDELNILHATMLAMRRAIETLPIVPALALIDGNRIPPGLNCTAEAIVKGDSLHAEIAAASILAKVTRDAEMVEMEACYPGYGFASHKGYPTKVHIEALQSLGVTPIHRRSFSPVRKALDGSR</sequence>
<evidence type="ECO:0000256" key="9">
    <source>
        <dbReference type="ARBA" id="ARBA00022722"/>
    </source>
</evidence>
<keyword evidence="9 14" id="KW-0540">Nuclease</keyword>
<evidence type="ECO:0000259" key="17">
    <source>
        <dbReference type="PROSITE" id="PS51975"/>
    </source>
</evidence>
<dbReference type="SUPFAM" id="SSF53098">
    <property type="entry name" value="Ribonuclease H-like"/>
    <property type="match status" value="1"/>
</dbReference>
<name>A0A1T2LD06_9GAMM</name>
<dbReference type="Proteomes" id="UP000190198">
    <property type="component" value="Unassembled WGS sequence"/>
</dbReference>
<organism evidence="18 19">
    <name type="scientific">Solemya elarraichensis gill symbiont</name>
    <dbReference type="NCBI Taxonomy" id="1918949"/>
    <lineage>
        <taxon>Bacteria</taxon>
        <taxon>Pseudomonadati</taxon>
        <taxon>Pseudomonadota</taxon>
        <taxon>Gammaproteobacteria</taxon>
        <taxon>sulfur-oxidizing symbionts</taxon>
    </lineage>
</organism>
<dbReference type="NCBIfam" id="NF000595">
    <property type="entry name" value="PRK00015.1-3"/>
    <property type="match status" value="1"/>
</dbReference>
<dbReference type="InterPro" id="IPR012337">
    <property type="entry name" value="RNaseH-like_sf"/>
</dbReference>
<reference evidence="18 19" key="1">
    <citation type="submission" date="2016-11" db="EMBL/GenBank/DDBJ databases">
        <title>Mixed transmission modes and dynamic genome evolution in an obligate animal-bacterial symbiosis.</title>
        <authorList>
            <person name="Russell S.L."/>
            <person name="Corbett-Detig R.B."/>
            <person name="Cavanaugh C.M."/>
        </authorList>
    </citation>
    <scope>NUCLEOTIDE SEQUENCE [LARGE SCALE GENOMIC DNA]</scope>
    <source>
        <strain evidence="18">Sp-SM6</strain>
    </source>
</reference>
<feature type="binding site" evidence="14 15">
    <location>
        <position position="106"/>
    </location>
    <ligand>
        <name>a divalent metal cation</name>
        <dbReference type="ChEBI" id="CHEBI:60240"/>
    </ligand>
</feature>
<dbReference type="PROSITE" id="PS51975">
    <property type="entry name" value="RNASE_H_2"/>
    <property type="match status" value="1"/>
</dbReference>
<dbReference type="PANTHER" id="PTHR10954:SF18">
    <property type="entry name" value="RIBONUCLEASE HII"/>
    <property type="match status" value="1"/>
</dbReference>
<dbReference type="InterPro" id="IPR001352">
    <property type="entry name" value="RNase_HII/HIII"/>
</dbReference>
<dbReference type="FunFam" id="3.30.420.10:FF:000006">
    <property type="entry name" value="Ribonuclease HII"/>
    <property type="match status" value="1"/>
</dbReference>
<dbReference type="EMBL" id="MPRK01000005">
    <property type="protein sequence ID" value="OOZ42969.1"/>
    <property type="molecule type" value="Genomic_DNA"/>
</dbReference>
<evidence type="ECO:0000256" key="16">
    <source>
        <dbReference type="RuleBase" id="RU003515"/>
    </source>
</evidence>
<dbReference type="GO" id="GO:0005737">
    <property type="term" value="C:cytoplasm"/>
    <property type="evidence" value="ECO:0007669"/>
    <property type="project" value="UniProtKB-SubCell"/>
</dbReference>
<dbReference type="NCBIfam" id="NF000594">
    <property type="entry name" value="PRK00015.1-1"/>
    <property type="match status" value="1"/>
</dbReference>
<evidence type="ECO:0000256" key="14">
    <source>
        <dbReference type="HAMAP-Rule" id="MF_00052"/>
    </source>
</evidence>
<dbReference type="GO" id="GO:0003723">
    <property type="term" value="F:RNA binding"/>
    <property type="evidence" value="ECO:0007669"/>
    <property type="project" value="UniProtKB-UniRule"/>
</dbReference>
<proteinExistence type="inferred from homology"/>
<dbReference type="EC" id="3.1.26.4" evidence="6 14"/>
<evidence type="ECO:0000256" key="15">
    <source>
        <dbReference type="PROSITE-ProRule" id="PRU01319"/>
    </source>
</evidence>
<evidence type="ECO:0000256" key="3">
    <source>
        <dbReference type="ARBA" id="ARBA00004065"/>
    </source>
</evidence>